<accession>A0A561PXY5</accession>
<evidence type="ECO:0000256" key="7">
    <source>
        <dbReference type="ARBA" id="ARBA00023004"/>
    </source>
</evidence>
<dbReference type="InterPro" id="IPR037066">
    <property type="entry name" value="Plug_dom_sf"/>
</dbReference>
<dbReference type="InterPro" id="IPR036942">
    <property type="entry name" value="Beta-barrel_TonB_sf"/>
</dbReference>
<dbReference type="SMART" id="SM00965">
    <property type="entry name" value="STN"/>
    <property type="match status" value="1"/>
</dbReference>
<keyword evidence="4" id="KW-0406">Ion transport</keyword>
<evidence type="ECO:0000256" key="11">
    <source>
        <dbReference type="ARBA" id="ARBA00023237"/>
    </source>
</evidence>
<evidence type="ECO:0000313" key="14">
    <source>
        <dbReference type="EMBL" id="TWF42948.1"/>
    </source>
</evidence>
<evidence type="ECO:0000259" key="13">
    <source>
        <dbReference type="SMART" id="SM00965"/>
    </source>
</evidence>
<dbReference type="Gene3D" id="2.40.170.20">
    <property type="entry name" value="TonB-dependent receptor, beta-barrel domain"/>
    <property type="match status" value="1"/>
</dbReference>
<keyword evidence="7" id="KW-0408">Iron</keyword>
<evidence type="ECO:0000256" key="3">
    <source>
        <dbReference type="ARBA" id="ARBA00022452"/>
    </source>
</evidence>
<keyword evidence="15" id="KW-1185">Reference proteome</keyword>
<keyword evidence="6" id="KW-0732">Signal</keyword>
<evidence type="ECO:0000256" key="9">
    <source>
        <dbReference type="ARBA" id="ARBA00023136"/>
    </source>
</evidence>
<keyword evidence="9 12" id="KW-0472">Membrane</keyword>
<evidence type="ECO:0000256" key="5">
    <source>
        <dbReference type="ARBA" id="ARBA00022692"/>
    </source>
</evidence>
<comment type="caution">
    <text evidence="14">The sequence shown here is derived from an EMBL/GenBank/DDBJ whole genome shotgun (WGS) entry which is preliminary data.</text>
</comment>
<dbReference type="Gene3D" id="2.170.130.10">
    <property type="entry name" value="TonB-dependent receptor, plug domain"/>
    <property type="match status" value="1"/>
</dbReference>
<dbReference type="EMBL" id="VIWO01000002">
    <property type="protein sequence ID" value="TWF42948.1"/>
    <property type="molecule type" value="Genomic_DNA"/>
</dbReference>
<dbReference type="Proteomes" id="UP000320811">
    <property type="component" value="Unassembled WGS sequence"/>
</dbReference>
<dbReference type="SUPFAM" id="SSF49464">
    <property type="entry name" value="Carboxypeptidase regulatory domain-like"/>
    <property type="match status" value="1"/>
</dbReference>
<keyword evidence="10 14" id="KW-0675">Receptor</keyword>
<name>A0A561PXY5_9BACT</name>
<dbReference type="InterPro" id="IPR000531">
    <property type="entry name" value="Beta-barrel_TonB"/>
</dbReference>
<feature type="domain" description="Secretin/TonB short N-terminal" evidence="13">
    <location>
        <begin position="62"/>
        <end position="113"/>
    </location>
</feature>
<dbReference type="SUPFAM" id="SSF56935">
    <property type="entry name" value="Porins"/>
    <property type="match status" value="1"/>
</dbReference>
<evidence type="ECO:0000256" key="8">
    <source>
        <dbReference type="ARBA" id="ARBA00023077"/>
    </source>
</evidence>
<evidence type="ECO:0000256" key="6">
    <source>
        <dbReference type="ARBA" id="ARBA00022729"/>
    </source>
</evidence>
<dbReference type="InterPro" id="IPR039426">
    <property type="entry name" value="TonB-dep_rcpt-like"/>
</dbReference>
<keyword evidence="5" id="KW-0812">Transmembrane</keyword>
<dbReference type="Gene3D" id="2.60.40.1120">
    <property type="entry name" value="Carboxypeptidase-like, regulatory domain"/>
    <property type="match status" value="1"/>
</dbReference>
<dbReference type="PANTHER" id="PTHR30069">
    <property type="entry name" value="TONB-DEPENDENT OUTER MEMBRANE RECEPTOR"/>
    <property type="match status" value="1"/>
</dbReference>
<dbReference type="PANTHER" id="PTHR30069:SF29">
    <property type="entry name" value="HEMOGLOBIN AND HEMOGLOBIN-HAPTOGLOBIN-BINDING PROTEIN 1-RELATED"/>
    <property type="match status" value="1"/>
</dbReference>
<evidence type="ECO:0000256" key="10">
    <source>
        <dbReference type="ARBA" id="ARBA00023170"/>
    </source>
</evidence>
<keyword evidence="3" id="KW-1134">Transmembrane beta strand</keyword>
<keyword evidence="11" id="KW-0998">Cell outer membrane</keyword>
<comment type="subcellular location">
    <subcellularLocation>
        <location evidence="1">Cell outer membrane</location>
        <topology evidence="1">Multi-pass membrane protein</topology>
    </subcellularLocation>
</comment>
<dbReference type="InterPro" id="IPR008969">
    <property type="entry name" value="CarboxyPept-like_regulatory"/>
</dbReference>
<dbReference type="AlphaFoldDB" id="A0A561PXY5"/>
<dbReference type="GO" id="GO:0044718">
    <property type="term" value="P:siderophore transmembrane transport"/>
    <property type="evidence" value="ECO:0007669"/>
    <property type="project" value="TreeGrafter"/>
</dbReference>
<evidence type="ECO:0000256" key="1">
    <source>
        <dbReference type="ARBA" id="ARBA00004571"/>
    </source>
</evidence>
<dbReference type="Pfam" id="PF13715">
    <property type="entry name" value="CarbopepD_reg_2"/>
    <property type="match status" value="1"/>
</dbReference>
<evidence type="ECO:0000313" key="15">
    <source>
        <dbReference type="Proteomes" id="UP000320811"/>
    </source>
</evidence>
<evidence type="ECO:0000256" key="12">
    <source>
        <dbReference type="RuleBase" id="RU003357"/>
    </source>
</evidence>
<gene>
    <name evidence="14" type="ORF">FHW36_102710</name>
</gene>
<dbReference type="GO" id="GO:0009279">
    <property type="term" value="C:cell outer membrane"/>
    <property type="evidence" value="ECO:0007669"/>
    <property type="project" value="UniProtKB-SubCell"/>
</dbReference>
<keyword evidence="4" id="KW-0410">Iron transport</keyword>
<evidence type="ECO:0000256" key="4">
    <source>
        <dbReference type="ARBA" id="ARBA00022496"/>
    </source>
</evidence>
<dbReference type="InterPro" id="IPR011662">
    <property type="entry name" value="Secretin/TonB_short_N"/>
</dbReference>
<comment type="similarity">
    <text evidence="12">Belongs to the TonB-dependent receptor family.</text>
</comment>
<organism evidence="14 15">
    <name type="scientific">Chitinophaga polysaccharea</name>
    <dbReference type="NCBI Taxonomy" id="1293035"/>
    <lineage>
        <taxon>Bacteria</taxon>
        <taxon>Pseudomonadati</taxon>
        <taxon>Bacteroidota</taxon>
        <taxon>Chitinophagia</taxon>
        <taxon>Chitinophagales</taxon>
        <taxon>Chitinophagaceae</taxon>
        <taxon>Chitinophaga</taxon>
    </lineage>
</organism>
<sequence>MRALNANKQVLRQLLLLFSCILLGNSGLLAQYSCLPLQQPVKIEIESASLSVHFSHLAAQGVTLSYNHAQLDLNRTIRLTKGTYPLREVLLLLLAGDGLEMMEVPGKVILYKPNRKPVALLTLSGFVYSGNTGEVLPGASVYVQDAQLAISTNDYGFYTLQLPPGNHIIRISYIGHLPVIDTIGISRPATRHFKLPGLTQELKVVDVTSDNEPVPKERSLLNTHKTKQAPFPLGEPDPLRMAGLGAGVYSSGGLNVRAGTTDQNLVLLDGAPIYNPYHFTGWLSIFNNDAIKRIDFFKGAFPARYEGRLSSVIDIKTKDGNMEAYHGTANVGFINTSVMLEGPVVKDKISFMGSFRRSWIDGLIRFVCRDCNELTYYLYDANIKLNYRIDSTNRIYLAGYAGSDMLRLGVFSEITIPTLRWGNRSLSFRWNKVINPRLFQNSIVVVSNFKNQWQDKLQSGTKQYNNITDIGVESNFHYSWSNEFSSSAGIKINFTGYRGKAEREDEGLTYPEQYLQAQQLKIYTDNDISISHNIRLKAGLNYTAFIAPGKTYHSFQPRNTLTYRIDKRHELFASYAVMTQFYHQITSSIASLPSEFRAPSTANLPPERSMIFELGFIRRFRQGKFSAQFYGKKFADILMYQPLFDGVVKFGRLCSGTGNSQGLELELDKQWKSLDIQCAYTLGRASMQFDSIYNGRPFRSPNDITHIANLLLSKKLDKQWTLSFSGSFSTGRLVSLPMKTAGAPGQGSTYTVIEPNNHRLSDNYSLNFNAAYMKVYKSGKTGTLQFGINNLFCRPVPFYVDVTLINDKPEINISSPIRLFPYVTYSFSF</sequence>
<keyword evidence="2" id="KW-0813">Transport</keyword>
<proteinExistence type="inferred from homology"/>
<protein>
    <submittedName>
        <fullName evidence="14">TonB-dependent receptor-like protein</fullName>
    </submittedName>
</protein>
<keyword evidence="8 12" id="KW-0798">TonB box</keyword>
<evidence type="ECO:0000256" key="2">
    <source>
        <dbReference type="ARBA" id="ARBA00022448"/>
    </source>
</evidence>
<dbReference type="GO" id="GO:0015344">
    <property type="term" value="F:siderophore uptake transmembrane transporter activity"/>
    <property type="evidence" value="ECO:0007669"/>
    <property type="project" value="TreeGrafter"/>
</dbReference>
<dbReference type="InterPro" id="IPR012910">
    <property type="entry name" value="Plug_dom"/>
</dbReference>
<reference evidence="14 15" key="1">
    <citation type="submission" date="2019-06" db="EMBL/GenBank/DDBJ databases">
        <title>Sorghum-associated microbial communities from plants grown in Nebraska, USA.</title>
        <authorList>
            <person name="Schachtman D."/>
        </authorList>
    </citation>
    <scope>NUCLEOTIDE SEQUENCE [LARGE SCALE GENOMIC DNA]</scope>
    <source>
        <strain evidence="14 15">1209</strain>
    </source>
</reference>
<dbReference type="Pfam" id="PF00593">
    <property type="entry name" value="TonB_dep_Rec_b-barrel"/>
    <property type="match status" value="1"/>
</dbReference>
<dbReference type="Pfam" id="PF07715">
    <property type="entry name" value="Plug"/>
    <property type="match status" value="1"/>
</dbReference>